<reference evidence="2 3" key="1">
    <citation type="submission" date="2020-08" db="EMBL/GenBank/DDBJ databases">
        <title>Bridging the membrane lipid divide: bacteria of the FCB group superphylum have the potential to synthesize archaeal ether lipids.</title>
        <authorList>
            <person name="Villanueva L."/>
            <person name="Von Meijenfeldt F.A.B."/>
            <person name="Westbye A.B."/>
            <person name="Yadav S."/>
            <person name="Hopmans E.C."/>
            <person name="Dutilh B.E."/>
            <person name="Sinninghe Damste J.S."/>
        </authorList>
    </citation>
    <scope>NUCLEOTIDE SEQUENCE [LARGE SCALE GENOMIC DNA]</scope>
    <source>
        <strain evidence="2">NIOZ-UU36</strain>
    </source>
</reference>
<dbReference type="Proteomes" id="UP000614469">
    <property type="component" value="Unassembled WGS sequence"/>
</dbReference>
<feature type="transmembrane region" description="Helical" evidence="1">
    <location>
        <begin position="12"/>
        <end position="30"/>
    </location>
</feature>
<accession>A0A8J6NKZ2</accession>
<protein>
    <submittedName>
        <fullName evidence="2">Uncharacterized protein</fullName>
    </submittedName>
</protein>
<sequence>MPSTFKDIGMGLAAGMGIGTLLFAGVFLISEFAQIPDVQSVAAQEAIIPPQLEAQANPAQTLFSTPTIFSVPEFFPTPTPTLIPLEKQSTTLPPTATIITEPLILTGPLNGEEQAYLHLTSLYFVAPDYFASKAIGEEINGVGYGHPSNICGPLSIAILQRGNILSKNIIPYDFWLLNPDNYEDRLILKATFPQERFESFRTKIALDRFDWVSFPLLAGDFLYLYSGSRGNFEHMLTVTRVDDLGRAYTVTNHKTEELGFVITEELLYDPKNPGEGLFYQWTAREKATLGATGFEGFQLFRLREK</sequence>
<evidence type="ECO:0000313" key="3">
    <source>
        <dbReference type="Proteomes" id="UP000614469"/>
    </source>
</evidence>
<evidence type="ECO:0000313" key="2">
    <source>
        <dbReference type="EMBL" id="MBC8334840.1"/>
    </source>
</evidence>
<keyword evidence="1" id="KW-0472">Membrane</keyword>
<gene>
    <name evidence="2" type="ORF">H8E29_06215</name>
</gene>
<proteinExistence type="predicted"/>
<name>A0A8J6NKZ2_9CHLR</name>
<dbReference type="AlphaFoldDB" id="A0A8J6NKZ2"/>
<keyword evidence="1" id="KW-0812">Transmembrane</keyword>
<organism evidence="2 3">
    <name type="scientific">Candidatus Desulfolinea nitratireducens</name>
    <dbReference type="NCBI Taxonomy" id="2841698"/>
    <lineage>
        <taxon>Bacteria</taxon>
        <taxon>Bacillati</taxon>
        <taxon>Chloroflexota</taxon>
        <taxon>Anaerolineae</taxon>
        <taxon>Anaerolineales</taxon>
        <taxon>Anaerolineales incertae sedis</taxon>
        <taxon>Candidatus Desulfolinea</taxon>
    </lineage>
</organism>
<keyword evidence="1" id="KW-1133">Transmembrane helix</keyword>
<comment type="caution">
    <text evidence="2">The sequence shown here is derived from an EMBL/GenBank/DDBJ whole genome shotgun (WGS) entry which is preliminary data.</text>
</comment>
<dbReference type="EMBL" id="JACNJN010000081">
    <property type="protein sequence ID" value="MBC8334840.1"/>
    <property type="molecule type" value="Genomic_DNA"/>
</dbReference>
<evidence type="ECO:0000256" key="1">
    <source>
        <dbReference type="SAM" id="Phobius"/>
    </source>
</evidence>